<organism evidence="2 3">
    <name type="scientific">Cuscuta europaea</name>
    <name type="common">European dodder</name>
    <dbReference type="NCBI Taxonomy" id="41803"/>
    <lineage>
        <taxon>Eukaryota</taxon>
        <taxon>Viridiplantae</taxon>
        <taxon>Streptophyta</taxon>
        <taxon>Embryophyta</taxon>
        <taxon>Tracheophyta</taxon>
        <taxon>Spermatophyta</taxon>
        <taxon>Magnoliopsida</taxon>
        <taxon>eudicotyledons</taxon>
        <taxon>Gunneridae</taxon>
        <taxon>Pentapetalae</taxon>
        <taxon>asterids</taxon>
        <taxon>lamiids</taxon>
        <taxon>Solanales</taxon>
        <taxon>Convolvulaceae</taxon>
        <taxon>Cuscuteae</taxon>
        <taxon>Cuscuta</taxon>
        <taxon>Cuscuta subgen. Cuscuta</taxon>
    </lineage>
</organism>
<reference evidence="2" key="1">
    <citation type="submission" date="2022-07" db="EMBL/GenBank/DDBJ databases">
        <authorList>
            <person name="Macas J."/>
            <person name="Novak P."/>
            <person name="Neumann P."/>
        </authorList>
    </citation>
    <scope>NUCLEOTIDE SEQUENCE</scope>
</reference>
<dbReference type="Pfam" id="PF04195">
    <property type="entry name" value="Transposase_28"/>
    <property type="match status" value="1"/>
</dbReference>
<dbReference type="EMBL" id="CAMAPE010000077">
    <property type="protein sequence ID" value="CAH9118870.1"/>
    <property type="molecule type" value="Genomic_DNA"/>
</dbReference>
<name>A0A9P1EMY2_CUSEU</name>
<proteinExistence type="predicted"/>
<comment type="caution">
    <text evidence="2">The sequence shown here is derived from an EMBL/GenBank/DDBJ whole genome shotgun (WGS) entry which is preliminary data.</text>
</comment>
<keyword evidence="3" id="KW-1185">Reference proteome</keyword>
<feature type="domain" description="Transposase (putative) gypsy type" evidence="1">
    <location>
        <begin position="90"/>
        <end position="150"/>
    </location>
</feature>
<dbReference type="AlphaFoldDB" id="A0A9P1EMY2"/>
<evidence type="ECO:0000259" key="1">
    <source>
        <dbReference type="Pfam" id="PF04195"/>
    </source>
</evidence>
<protein>
    <recommendedName>
        <fullName evidence="1">Transposase (putative) gypsy type domain-containing protein</fullName>
    </recommendedName>
</protein>
<sequence>MSSSRYVPLHHVSPEAGAISNRPRIPVDPDGRETHFFLSCEYVRQVLAVALSDAEFGEVVTLAGPSVVCSRPTPGQNIVDPPSPLHFEVHLASLQIGLRFPLHTAHLSLMGYYGVIPGQFSPTTHMFIAGFFARCLHLGVRPFIDIFLHFDSFTLCDLVVLSPRDTSRYLNGPATVYLKSNLTPTLSRVEGRNGYGSPLRMGGCSLRTGGER</sequence>
<dbReference type="InterPro" id="IPR007321">
    <property type="entry name" value="Transposase_28"/>
</dbReference>
<gene>
    <name evidence="2" type="ORF">CEURO_LOCUS22115</name>
</gene>
<evidence type="ECO:0000313" key="2">
    <source>
        <dbReference type="EMBL" id="CAH9118870.1"/>
    </source>
</evidence>
<evidence type="ECO:0000313" key="3">
    <source>
        <dbReference type="Proteomes" id="UP001152484"/>
    </source>
</evidence>
<dbReference type="Proteomes" id="UP001152484">
    <property type="component" value="Unassembled WGS sequence"/>
</dbReference>
<accession>A0A9P1EMY2</accession>
<dbReference type="OrthoDB" id="1839251at2759"/>